<sequence length="30" mass="3601">MRSAVVWRRWDLLRSAQICRGGGKRSRSRR</sequence>
<keyword evidence="2" id="KW-1185">Reference proteome</keyword>
<reference evidence="1 2" key="1">
    <citation type="journal article" date="2022" name="Plant J.">
        <title>Chromosome-level genome of Camellia lanceoleosa provides a valuable resource for understanding genome evolution and self-incompatibility.</title>
        <authorList>
            <person name="Gong W."/>
            <person name="Xiao S."/>
            <person name="Wang L."/>
            <person name="Liao Z."/>
            <person name="Chang Y."/>
            <person name="Mo W."/>
            <person name="Hu G."/>
            <person name="Li W."/>
            <person name="Zhao G."/>
            <person name="Zhu H."/>
            <person name="Hu X."/>
            <person name="Ji K."/>
            <person name="Xiang X."/>
            <person name="Song Q."/>
            <person name="Yuan D."/>
            <person name="Jin S."/>
            <person name="Zhang L."/>
        </authorList>
    </citation>
    <scope>NUCLEOTIDE SEQUENCE [LARGE SCALE GENOMIC DNA]</scope>
    <source>
        <strain evidence="1">SQ_2022a</strain>
    </source>
</reference>
<protein>
    <submittedName>
        <fullName evidence="1">Uncharacterized protein</fullName>
    </submittedName>
</protein>
<evidence type="ECO:0000313" key="2">
    <source>
        <dbReference type="Proteomes" id="UP001060215"/>
    </source>
</evidence>
<accession>A0ACC0FZW6</accession>
<gene>
    <name evidence="1" type="ORF">LOK49_LG11G00483</name>
</gene>
<evidence type="ECO:0000313" key="1">
    <source>
        <dbReference type="EMBL" id="KAI7993640.1"/>
    </source>
</evidence>
<dbReference type="Proteomes" id="UP001060215">
    <property type="component" value="Chromosome 12"/>
</dbReference>
<name>A0ACC0FZW6_9ERIC</name>
<comment type="caution">
    <text evidence="1">The sequence shown here is derived from an EMBL/GenBank/DDBJ whole genome shotgun (WGS) entry which is preliminary data.</text>
</comment>
<organism evidence="1 2">
    <name type="scientific">Camellia lanceoleosa</name>
    <dbReference type="NCBI Taxonomy" id="1840588"/>
    <lineage>
        <taxon>Eukaryota</taxon>
        <taxon>Viridiplantae</taxon>
        <taxon>Streptophyta</taxon>
        <taxon>Embryophyta</taxon>
        <taxon>Tracheophyta</taxon>
        <taxon>Spermatophyta</taxon>
        <taxon>Magnoliopsida</taxon>
        <taxon>eudicotyledons</taxon>
        <taxon>Gunneridae</taxon>
        <taxon>Pentapetalae</taxon>
        <taxon>asterids</taxon>
        <taxon>Ericales</taxon>
        <taxon>Theaceae</taxon>
        <taxon>Camellia</taxon>
    </lineage>
</organism>
<proteinExistence type="predicted"/>
<dbReference type="EMBL" id="CM045769">
    <property type="protein sequence ID" value="KAI7993640.1"/>
    <property type="molecule type" value="Genomic_DNA"/>
</dbReference>